<accession>A0A8B8ATC9</accession>
<dbReference type="GeneID" id="111104608"/>
<dbReference type="PROSITE" id="PS00615">
    <property type="entry name" value="C_TYPE_LECTIN_1"/>
    <property type="match status" value="1"/>
</dbReference>
<evidence type="ECO:0000256" key="1">
    <source>
        <dbReference type="ARBA" id="ARBA00023157"/>
    </source>
</evidence>
<sequence>MNFFARVFILCILSLNSATFPDKRQRLYTKVVAHDGHLPMTSDIISQHGNVSSLSQCGHACSGLSGCCSIFYNEATKHCLTAGSVNQHGLLSSPGYGHFTLRGEVIAEGVCFDKSIYIVGLTKEIWTDAQNICLNKGAKLVVIQNEQENEFIRSLSRDIGETVWIGGTDSTKEGSWTWTEPTDAMSFTDWGPNQPNNNYNNQDCLSLYMQFDFMWADENCLTTYKYICEKNLQ</sequence>
<proteinExistence type="predicted"/>
<dbReference type="SUPFAM" id="SSF56436">
    <property type="entry name" value="C-type lectin-like"/>
    <property type="match status" value="1"/>
</dbReference>
<keyword evidence="1" id="KW-1015">Disulfide bond</keyword>
<dbReference type="InterPro" id="IPR016187">
    <property type="entry name" value="CTDL_fold"/>
</dbReference>
<dbReference type="AlphaFoldDB" id="A0A8B8ATC9"/>
<evidence type="ECO:0000256" key="2">
    <source>
        <dbReference type="SAM" id="SignalP"/>
    </source>
</evidence>
<dbReference type="CDD" id="cd00037">
    <property type="entry name" value="CLECT"/>
    <property type="match status" value="1"/>
</dbReference>
<dbReference type="Gene3D" id="3.10.100.10">
    <property type="entry name" value="Mannose-Binding Protein A, subunit A"/>
    <property type="match status" value="1"/>
</dbReference>
<keyword evidence="4" id="KW-1185">Reference proteome</keyword>
<dbReference type="Pfam" id="PF00024">
    <property type="entry name" value="PAN_1"/>
    <property type="match status" value="1"/>
</dbReference>
<feature type="domain" description="C-type lectin" evidence="3">
    <location>
        <begin position="112"/>
        <end position="229"/>
    </location>
</feature>
<organism evidence="4 5">
    <name type="scientific">Crassostrea virginica</name>
    <name type="common">Eastern oyster</name>
    <dbReference type="NCBI Taxonomy" id="6565"/>
    <lineage>
        <taxon>Eukaryota</taxon>
        <taxon>Metazoa</taxon>
        <taxon>Spiralia</taxon>
        <taxon>Lophotrochozoa</taxon>
        <taxon>Mollusca</taxon>
        <taxon>Bivalvia</taxon>
        <taxon>Autobranchia</taxon>
        <taxon>Pteriomorphia</taxon>
        <taxon>Ostreida</taxon>
        <taxon>Ostreoidea</taxon>
        <taxon>Ostreidae</taxon>
        <taxon>Crassostrea</taxon>
    </lineage>
</organism>
<keyword evidence="2" id="KW-0732">Signal</keyword>
<dbReference type="Proteomes" id="UP000694844">
    <property type="component" value="Chromosome 7"/>
</dbReference>
<dbReference type="PANTHER" id="PTHR22803">
    <property type="entry name" value="MANNOSE, PHOSPHOLIPASE, LECTIN RECEPTOR RELATED"/>
    <property type="match status" value="1"/>
</dbReference>
<dbReference type="InterPro" id="IPR050111">
    <property type="entry name" value="C-type_lectin/snaclec_domain"/>
</dbReference>
<dbReference type="InterPro" id="IPR003609">
    <property type="entry name" value="Pan_app"/>
</dbReference>
<evidence type="ECO:0000313" key="4">
    <source>
        <dbReference type="Proteomes" id="UP000694844"/>
    </source>
</evidence>
<name>A0A8B8ATC9_CRAVI</name>
<dbReference type="PROSITE" id="PS50041">
    <property type="entry name" value="C_TYPE_LECTIN_2"/>
    <property type="match status" value="1"/>
</dbReference>
<feature type="signal peptide" evidence="2">
    <location>
        <begin position="1"/>
        <end position="18"/>
    </location>
</feature>
<protein>
    <submittedName>
        <fullName evidence="5">Hepatic lectin-like</fullName>
    </submittedName>
</protein>
<dbReference type="RefSeq" id="XP_022294341.1">
    <property type="nucleotide sequence ID" value="XM_022438633.1"/>
</dbReference>
<evidence type="ECO:0000313" key="5">
    <source>
        <dbReference type="RefSeq" id="XP_022294341.1"/>
    </source>
</evidence>
<dbReference type="InterPro" id="IPR018378">
    <property type="entry name" value="C-type_lectin_CS"/>
</dbReference>
<dbReference type="KEGG" id="cvn:111104608"/>
<gene>
    <name evidence="5" type="primary">LOC111104608</name>
</gene>
<evidence type="ECO:0000259" key="3">
    <source>
        <dbReference type="PROSITE" id="PS50041"/>
    </source>
</evidence>
<dbReference type="SMART" id="SM00034">
    <property type="entry name" value="CLECT"/>
    <property type="match status" value="1"/>
</dbReference>
<dbReference type="OrthoDB" id="6097711at2759"/>
<reference evidence="5" key="1">
    <citation type="submission" date="2025-08" db="UniProtKB">
        <authorList>
            <consortium name="RefSeq"/>
        </authorList>
    </citation>
    <scope>IDENTIFICATION</scope>
    <source>
        <tissue evidence="5">Whole sample</tissue>
    </source>
</reference>
<dbReference type="InterPro" id="IPR016186">
    <property type="entry name" value="C-type_lectin-like/link_sf"/>
</dbReference>
<feature type="chain" id="PRO_5034065538" evidence="2">
    <location>
        <begin position="19"/>
        <end position="233"/>
    </location>
</feature>
<dbReference type="InterPro" id="IPR001304">
    <property type="entry name" value="C-type_lectin-like"/>
</dbReference>
<dbReference type="Pfam" id="PF00059">
    <property type="entry name" value="Lectin_C"/>
    <property type="match status" value="1"/>
</dbReference>